<dbReference type="CDD" id="cd16926">
    <property type="entry name" value="HATPase_MutL-MLH-PMS-like"/>
    <property type="match status" value="1"/>
</dbReference>
<comment type="similarity">
    <text evidence="2">Belongs to the DNA mismatch repair MutL/HexB family.</text>
</comment>
<dbReference type="InterPro" id="IPR020568">
    <property type="entry name" value="Ribosomal_Su5_D2-typ_SF"/>
</dbReference>
<keyword evidence="9" id="KW-1185">Reference proteome</keyword>
<dbReference type="Gene3D" id="3.30.230.10">
    <property type="match status" value="1"/>
</dbReference>
<dbReference type="GO" id="GO:0032389">
    <property type="term" value="C:MutLalpha complex"/>
    <property type="evidence" value="ECO:0007669"/>
    <property type="project" value="TreeGrafter"/>
</dbReference>
<dbReference type="PANTHER" id="PTHR10073">
    <property type="entry name" value="DNA MISMATCH REPAIR PROTEIN MLH, PMS, MUTL"/>
    <property type="match status" value="1"/>
</dbReference>
<feature type="region of interest" description="Disordered" evidence="6">
    <location>
        <begin position="426"/>
        <end position="451"/>
    </location>
</feature>
<evidence type="ECO:0000313" key="8">
    <source>
        <dbReference type="EMBL" id="KAI3434419.1"/>
    </source>
</evidence>
<dbReference type="SUPFAM" id="SSF55874">
    <property type="entry name" value="ATPase domain of HSP90 chaperone/DNA topoisomerase II/histidine kinase"/>
    <property type="match status" value="1"/>
</dbReference>
<evidence type="ECO:0000256" key="5">
    <source>
        <dbReference type="ARBA" id="ARBA00023242"/>
    </source>
</evidence>
<dbReference type="Pfam" id="PF01119">
    <property type="entry name" value="DNA_mis_repair"/>
    <property type="match status" value="1"/>
</dbReference>
<feature type="compositionally biased region" description="Low complexity" evidence="6">
    <location>
        <begin position="426"/>
        <end position="447"/>
    </location>
</feature>
<dbReference type="Pfam" id="PF16413">
    <property type="entry name" value="Mlh1_C"/>
    <property type="match status" value="1"/>
</dbReference>
<dbReference type="InterPro" id="IPR013507">
    <property type="entry name" value="DNA_mismatch_S5_2-like"/>
</dbReference>
<dbReference type="GO" id="GO:0005524">
    <property type="term" value="F:ATP binding"/>
    <property type="evidence" value="ECO:0007669"/>
    <property type="project" value="InterPro"/>
</dbReference>
<dbReference type="InterPro" id="IPR002099">
    <property type="entry name" value="MutL/Mlh/PMS"/>
</dbReference>
<evidence type="ECO:0000256" key="6">
    <source>
        <dbReference type="SAM" id="MobiDB-lite"/>
    </source>
</evidence>
<evidence type="ECO:0000256" key="4">
    <source>
        <dbReference type="ARBA" id="ARBA00023204"/>
    </source>
</evidence>
<dbReference type="GO" id="GO:0016887">
    <property type="term" value="F:ATP hydrolysis activity"/>
    <property type="evidence" value="ECO:0007669"/>
    <property type="project" value="InterPro"/>
</dbReference>
<dbReference type="FunFam" id="3.30.565.10:FF:000003">
    <property type="entry name" value="DNA mismatch repair endonuclease MutL"/>
    <property type="match status" value="1"/>
</dbReference>
<feature type="domain" description="DNA mismatch repair protein S5" evidence="7">
    <location>
        <begin position="220"/>
        <end position="364"/>
    </location>
</feature>
<dbReference type="InterPro" id="IPR014721">
    <property type="entry name" value="Ribsml_uS5_D2-typ_fold_subgr"/>
</dbReference>
<dbReference type="PANTHER" id="PTHR10073:SF12">
    <property type="entry name" value="DNA MISMATCH REPAIR PROTEIN MLH1"/>
    <property type="match status" value="1"/>
</dbReference>
<evidence type="ECO:0000256" key="1">
    <source>
        <dbReference type="ARBA" id="ARBA00004123"/>
    </source>
</evidence>
<feature type="compositionally biased region" description="Low complexity" evidence="6">
    <location>
        <begin position="548"/>
        <end position="574"/>
    </location>
</feature>
<dbReference type="PROSITE" id="PS00058">
    <property type="entry name" value="DNA_MISMATCH_REPAIR_1"/>
    <property type="match status" value="1"/>
</dbReference>
<feature type="region of interest" description="Disordered" evidence="6">
    <location>
        <begin position="545"/>
        <end position="577"/>
    </location>
</feature>
<dbReference type="Gene3D" id="3.30.565.10">
    <property type="entry name" value="Histidine kinase-like ATPase, C-terminal domain"/>
    <property type="match status" value="1"/>
</dbReference>
<evidence type="ECO:0000256" key="2">
    <source>
        <dbReference type="ARBA" id="ARBA00006082"/>
    </source>
</evidence>
<gene>
    <name evidence="8" type="ORF">D9Q98_002497</name>
</gene>
<dbReference type="GO" id="GO:0006298">
    <property type="term" value="P:mismatch repair"/>
    <property type="evidence" value="ECO:0007669"/>
    <property type="project" value="InterPro"/>
</dbReference>
<dbReference type="Proteomes" id="UP001055712">
    <property type="component" value="Unassembled WGS sequence"/>
</dbReference>
<name>A0A9D4TTB0_CHLVU</name>
<dbReference type="AlphaFoldDB" id="A0A9D4TTB0"/>
<protein>
    <recommendedName>
        <fullName evidence="7">DNA mismatch repair protein S5 domain-containing protein</fullName>
    </recommendedName>
</protein>
<proteinExistence type="inferred from homology"/>
<evidence type="ECO:0000256" key="3">
    <source>
        <dbReference type="ARBA" id="ARBA00022763"/>
    </source>
</evidence>
<evidence type="ECO:0000259" key="7">
    <source>
        <dbReference type="SMART" id="SM01340"/>
    </source>
</evidence>
<dbReference type="InterPro" id="IPR036890">
    <property type="entry name" value="HATPase_C_sf"/>
</dbReference>
<reference evidence="8" key="1">
    <citation type="journal article" date="2019" name="Plant J.">
        <title>Chlorella vulgaris genome assembly and annotation reveals the molecular basis for metabolic acclimation to high light conditions.</title>
        <authorList>
            <person name="Cecchin M."/>
            <person name="Marcolungo L."/>
            <person name="Rossato M."/>
            <person name="Girolomoni L."/>
            <person name="Cosentino E."/>
            <person name="Cuine S."/>
            <person name="Li-Beisson Y."/>
            <person name="Delledonne M."/>
            <person name="Ballottari M."/>
        </authorList>
    </citation>
    <scope>NUCLEOTIDE SEQUENCE</scope>
    <source>
        <strain evidence="8">211/11P</strain>
    </source>
</reference>
<dbReference type="InterPro" id="IPR014762">
    <property type="entry name" value="DNA_mismatch_repair_CS"/>
</dbReference>
<dbReference type="NCBIfam" id="TIGR00585">
    <property type="entry name" value="mutl"/>
    <property type="match status" value="1"/>
</dbReference>
<evidence type="ECO:0000313" key="9">
    <source>
        <dbReference type="Proteomes" id="UP001055712"/>
    </source>
</evidence>
<keyword evidence="4" id="KW-0234">DNA repair</keyword>
<sequence>MGDAAAPQPRIHRLDEAVVNRIAAGEIIQRPASALKEMLENSLDAGSTQIIVTVKDGGKALLQIQDNGHGVQKEDLPILCKRHTTSKLRAFEDLTGIQTLGFRGEALASISYVAHLTVTTMTQGAVHGWRAVYEDGVLDASGPKPTAANKGTLISVEGLFWNVPLRQKALKGAAEEYHHILDVMGRYAVYKAGVSMSCKRQGEARSDLHTLAGASRLDNIRAVFGAAVAKNVLPLELMKGGGAAGPCPTGGSGGCGEFSGGGDDGGVHCEVEGFVSNADYCGKKTQLVLFINGRAVECTPLKRAIEATYAAVLPKAAKPFAFLEVRLPGSHVDVNVHPTKKEVGFLHQEDLIEAIRTAIEEKLLGSNSKRTFAQTLLPGAPLVDAAADKEAAPAYYRPDKLVRTDAKAQTLHAFLGVGGSQAQQQQAQQQQQQASQQQQRQPQQQQQQEDEAIRLEEDTEAGSPQQGTAVAPIANDEQAAAAEQDRQQQGASPAPGAAAAAAAAAALVAPTARRRGRGGAAGAAQAAAGAFDFMPTAMEIAGNVGMHQQQAQQEQQQQAQQQPTQQQQQSQFVRQQRRLGDGASSLASVQGLLVEAESRPHAGVLDILRGLTWVGLADATLALVQHGTRLYLLDVQRLSADMFYQQVLRRFGAFQRIQLQPPLPVEGLAVAALEAQEVLGHWQDSAEAGTKEEVASLLAQLLRQKAGLLETHFGMQIDADGCLCSLPQLIDQYVPDLDRLPSFVLALGQRVEWEEEAACFRGLAEALAELYSVQPSIADATAAAEAAGTCDEEQQGEAAATTAAAAEQRRQAHEWKTQHIIFPALRLFLAPLRQRASDGSVVELTRLESLYRIFERC</sequence>
<dbReference type="OrthoDB" id="10254304at2759"/>
<comment type="subcellular location">
    <subcellularLocation>
        <location evidence="1">Nucleus</location>
    </subcellularLocation>
</comment>
<dbReference type="SUPFAM" id="SSF54211">
    <property type="entry name" value="Ribosomal protein S5 domain 2-like"/>
    <property type="match status" value="1"/>
</dbReference>
<dbReference type="GO" id="GO:0030983">
    <property type="term" value="F:mismatched DNA binding"/>
    <property type="evidence" value="ECO:0007669"/>
    <property type="project" value="InterPro"/>
</dbReference>
<dbReference type="FunFam" id="3.30.230.10:FF:000014">
    <property type="entry name" value="DNA mismatch repair protein Mlh1"/>
    <property type="match status" value="1"/>
</dbReference>
<dbReference type="InterPro" id="IPR038973">
    <property type="entry name" value="MutL/Mlh/Pms-like"/>
</dbReference>
<accession>A0A9D4TTB0</accession>
<feature type="region of interest" description="Disordered" evidence="6">
    <location>
        <begin position="477"/>
        <end position="496"/>
    </location>
</feature>
<dbReference type="EMBL" id="SIDB01000003">
    <property type="protein sequence ID" value="KAI3434419.1"/>
    <property type="molecule type" value="Genomic_DNA"/>
</dbReference>
<reference evidence="8" key="2">
    <citation type="submission" date="2020-11" db="EMBL/GenBank/DDBJ databases">
        <authorList>
            <person name="Cecchin M."/>
            <person name="Marcolungo L."/>
            <person name="Rossato M."/>
            <person name="Girolomoni L."/>
            <person name="Cosentino E."/>
            <person name="Cuine S."/>
            <person name="Li-Beisson Y."/>
            <person name="Delledonne M."/>
            <person name="Ballottari M."/>
        </authorList>
    </citation>
    <scope>NUCLEOTIDE SEQUENCE</scope>
    <source>
        <strain evidence="8">211/11P</strain>
        <tissue evidence="8">Whole cell</tissue>
    </source>
</reference>
<organism evidence="8 9">
    <name type="scientific">Chlorella vulgaris</name>
    <name type="common">Green alga</name>
    <dbReference type="NCBI Taxonomy" id="3077"/>
    <lineage>
        <taxon>Eukaryota</taxon>
        <taxon>Viridiplantae</taxon>
        <taxon>Chlorophyta</taxon>
        <taxon>core chlorophytes</taxon>
        <taxon>Trebouxiophyceae</taxon>
        <taxon>Chlorellales</taxon>
        <taxon>Chlorellaceae</taxon>
        <taxon>Chlorella clade</taxon>
        <taxon>Chlorella</taxon>
    </lineage>
</organism>
<dbReference type="Pfam" id="PF13589">
    <property type="entry name" value="HATPase_c_3"/>
    <property type="match status" value="1"/>
</dbReference>
<keyword evidence="5" id="KW-0539">Nucleus</keyword>
<keyword evidence="3" id="KW-0227">DNA damage</keyword>
<dbReference type="InterPro" id="IPR032189">
    <property type="entry name" value="Mlh1_C"/>
</dbReference>
<dbReference type="SMART" id="SM01340">
    <property type="entry name" value="DNA_mis_repair"/>
    <property type="match status" value="1"/>
</dbReference>
<comment type="caution">
    <text evidence="8">The sequence shown here is derived from an EMBL/GenBank/DDBJ whole genome shotgun (WGS) entry which is preliminary data.</text>
</comment>
<dbReference type="GO" id="GO:0140664">
    <property type="term" value="F:ATP-dependent DNA damage sensor activity"/>
    <property type="evidence" value="ECO:0007669"/>
    <property type="project" value="InterPro"/>
</dbReference>